<keyword evidence="1" id="KW-0732">Signal</keyword>
<proteinExistence type="predicted"/>
<name>A0A858Q823_9GAMM</name>
<evidence type="ECO:0000313" key="4">
    <source>
        <dbReference type="Proteomes" id="UP000503004"/>
    </source>
</evidence>
<feature type="domain" description="DUF4136" evidence="2">
    <location>
        <begin position="23"/>
        <end position="190"/>
    </location>
</feature>
<dbReference type="RefSeq" id="WP_169603329.1">
    <property type="nucleotide sequence ID" value="NZ_CP046565.1"/>
</dbReference>
<accession>A0A858Q823</accession>
<dbReference type="KEGG" id="metu:GNH96_08765"/>
<dbReference type="Pfam" id="PF13590">
    <property type="entry name" value="DUF4136"/>
    <property type="match status" value="1"/>
</dbReference>
<keyword evidence="4" id="KW-1185">Reference proteome</keyword>
<feature type="signal peptide" evidence="1">
    <location>
        <begin position="1"/>
        <end position="22"/>
    </location>
</feature>
<dbReference type="EMBL" id="CP046565">
    <property type="protein sequence ID" value="QJD30052.1"/>
    <property type="molecule type" value="Genomic_DNA"/>
</dbReference>
<dbReference type="Proteomes" id="UP000503004">
    <property type="component" value="Chromosome"/>
</dbReference>
<evidence type="ECO:0000313" key="3">
    <source>
        <dbReference type="EMBL" id="QJD30052.1"/>
    </source>
</evidence>
<dbReference type="InterPro" id="IPR025411">
    <property type="entry name" value="DUF4136"/>
</dbReference>
<gene>
    <name evidence="3" type="ORF">GNH96_08765</name>
</gene>
<evidence type="ECO:0000259" key="2">
    <source>
        <dbReference type="Pfam" id="PF13590"/>
    </source>
</evidence>
<dbReference type="PROSITE" id="PS51257">
    <property type="entry name" value="PROKAR_LIPOPROTEIN"/>
    <property type="match status" value="1"/>
</dbReference>
<protein>
    <submittedName>
        <fullName evidence="3">DUF4136 domain-containing protein</fullName>
    </submittedName>
</protein>
<organism evidence="3 4">
    <name type="scientific">Methylococcus geothermalis</name>
    <dbReference type="NCBI Taxonomy" id="2681310"/>
    <lineage>
        <taxon>Bacteria</taxon>
        <taxon>Pseudomonadati</taxon>
        <taxon>Pseudomonadota</taxon>
        <taxon>Gammaproteobacteria</taxon>
        <taxon>Methylococcales</taxon>
        <taxon>Methylococcaceae</taxon>
        <taxon>Methylococcus</taxon>
    </lineage>
</organism>
<dbReference type="AlphaFoldDB" id="A0A858Q823"/>
<evidence type="ECO:0000256" key="1">
    <source>
        <dbReference type="SAM" id="SignalP"/>
    </source>
</evidence>
<dbReference type="Gene3D" id="3.30.160.670">
    <property type="match status" value="1"/>
</dbReference>
<feature type="chain" id="PRO_5032667517" evidence="1">
    <location>
        <begin position="23"/>
        <end position="192"/>
    </location>
</feature>
<sequence>MKPSFATWAMLLLAACAGPALKSGFDKDYDFARAKTWSYAVMPGSDKAAAERLRLDTLMKDTLEPLLAAKGYARREDGADFQVGWSFGEWKIDRRPKSSAEWGAVGLFYPGMHAVPAPKESDGRALPPSVDPYGSSYEKAKLDLVVVDGKTQRVVWHARVEDDGDFGYDPDTQRTEIREAVEKAFQAFPPGR</sequence>
<reference evidence="4" key="1">
    <citation type="submission" date="2019-12" db="EMBL/GenBank/DDBJ databases">
        <authorList>
            <person name="Awala S.I."/>
            <person name="Rhee S.K."/>
        </authorList>
    </citation>
    <scope>NUCLEOTIDE SEQUENCE [LARGE SCALE GENOMIC DNA]</scope>
    <source>
        <strain evidence="4">IM1</strain>
    </source>
</reference>